<name>A0ABW2RKS4_9BACL</name>
<dbReference type="PANTHER" id="PTHR43790">
    <property type="entry name" value="CARBOHYDRATE TRANSPORT ATP-BINDING PROTEIN MG119-RELATED"/>
    <property type="match status" value="1"/>
</dbReference>
<dbReference type="InterPro" id="IPR050107">
    <property type="entry name" value="ABC_carbohydrate_import_ATPase"/>
</dbReference>
<dbReference type="InterPro" id="IPR003593">
    <property type="entry name" value="AAA+_ATPase"/>
</dbReference>
<dbReference type="SMART" id="SM00382">
    <property type="entry name" value="AAA"/>
    <property type="match status" value="1"/>
</dbReference>
<dbReference type="GO" id="GO:0005524">
    <property type="term" value="F:ATP binding"/>
    <property type="evidence" value="ECO:0007669"/>
    <property type="project" value="UniProtKB-KW"/>
</dbReference>
<protein>
    <submittedName>
        <fullName evidence="4">ABC transporter ATP-binding protein</fullName>
    </submittedName>
</protein>
<dbReference type="PANTHER" id="PTHR43790:SF4">
    <property type="entry name" value="GUANOSINE IMPORT ATP-BINDING PROTEIN NUPO"/>
    <property type="match status" value="1"/>
</dbReference>
<dbReference type="PROSITE" id="PS00211">
    <property type="entry name" value="ABC_TRANSPORTER_1"/>
    <property type="match status" value="2"/>
</dbReference>
<reference evidence="5" key="1">
    <citation type="journal article" date="2019" name="Int. J. Syst. Evol. Microbiol.">
        <title>The Global Catalogue of Microorganisms (GCM) 10K type strain sequencing project: providing services to taxonomists for standard genome sequencing and annotation.</title>
        <authorList>
            <consortium name="The Broad Institute Genomics Platform"/>
            <consortium name="The Broad Institute Genome Sequencing Center for Infectious Disease"/>
            <person name="Wu L."/>
            <person name="Ma J."/>
        </authorList>
    </citation>
    <scope>NUCLEOTIDE SEQUENCE [LARGE SCALE GENOMIC DNA]</scope>
    <source>
        <strain evidence="5">CGMCC 1.12942</strain>
    </source>
</reference>
<comment type="caution">
    <text evidence="4">The sequence shown here is derived from an EMBL/GenBank/DDBJ whole genome shotgun (WGS) entry which is preliminary data.</text>
</comment>
<dbReference type="CDD" id="cd03216">
    <property type="entry name" value="ABC_Carb_Monos_I"/>
    <property type="match status" value="1"/>
</dbReference>
<dbReference type="SUPFAM" id="SSF52540">
    <property type="entry name" value="P-loop containing nucleoside triphosphate hydrolases"/>
    <property type="match status" value="2"/>
</dbReference>
<evidence type="ECO:0000256" key="1">
    <source>
        <dbReference type="ARBA" id="ARBA00022741"/>
    </source>
</evidence>
<feature type="domain" description="ABC transporter" evidence="3">
    <location>
        <begin position="251"/>
        <end position="495"/>
    </location>
</feature>
<dbReference type="Pfam" id="PF00005">
    <property type="entry name" value="ABC_tran"/>
    <property type="match status" value="2"/>
</dbReference>
<gene>
    <name evidence="4" type="ORF">ACFQNG_10325</name>
</gene>
<feature type="domain" description="ABC transporter" evidence="3">
    <location>
        <begin position="2"/>
        <end position="234"/>
    </location>
</feature>
<accession>A0ABW2RKS4</accession>
<dbReference type="InterPro" id="IPR027417">
    <property type="entry name" value="P-loop_NTPase"/>
</dbReference>
<dbReference type="CDD" id="cd03215">
    <property type="entry name" value="ABC_Carb_Monos_II"/>
    <property type="match status" value="1"/>
</dbReference>
<evidence type="ECO:0000313" key="5">
    <source>
        <dbReference type="Proteomes" id="UP001596500"/>
    </source>
</evidence>
<dbReference type="PROSITE" id="PS50893">
    <property type="entry name" value="ABC_TRANSPORTER_2"/>
    <property type="match status" value="2"/>
</dbReference>
<evidence type="ECO:0000259" key="3">
    <source>
        <dbReference type="PROSITE" id="PS50893"/>
    </source>
</evidence>
<keyword evidence="2 4" id="KW-0067">ATP-binding</keyword>
<organism evidence="4 5">
    <name type="scientific">Laceyella putida</name>
    <dbReference type="NCBI Taxonomy" id="110101"/>
    <lineage>
        <taxon>Bacteria</taxon>
        <taxon>Bacillati</taxon>
        <taxon>Bacillota</taxon>
        <taxon>Bacilli</taxon>
        <taxon>Bacillales</taxon>
        <taxon>Thermoactinomycetaceae</taxon>
        <taxon>Laceyella</taxon>
    </lineage>
</organism>
<dbReference type="Gene3D" id="3.40.50.300">
    <property type="entry name" value="P-loop containing nucleotide triphosphate hydrolases"/>
    <property type="match status" value="2"/>
</dbReference>
<keyword evidence="5" id="KW-1185">Reference proteome</keyword>
<dbReference type="RefSeq" id="WP_379864854.1">
    <property type="nucleotide sequence ID" value="NZ_JBHTBW010000025.1"/>
</dbReference>
<dbReference type="EMBL" id="JBHTBW010000025">
    <property type="protein sequence ID" value="MFC7441548.1"/>
    <property type="molecule type" value="Genomic_DNA"/>
</dbReference>
<evidence type="ECO:0000313" key="4">
    <source>
        <dbReference type="EMBL" id="MFC7441548.1"/>
    </source>
</evidence>
<evidence type="ECO:0000256" key="2">
    <source>
        <dbReference type="ARBA" id="ARBA00022840"/>
    </source>
</evidence>
<sequence>MIGITKRFPGIVANDQIHLTVKKGEIHALLGENGAGKSTLMNILFGLYQPDEGEIRIKEKPVTITGPTMANNLGIGMVHQHFMLVQPFTVTENIILGDERSKFGVIDVKKAEKEIRRLSERYGLKVDPAAKISDISVGMQQRVEILKTLYRGADILIFDEPTAVLTPQEINELMEIMRNLVKEGKTIIFITHKLKEIMSTCDRVTVIRRGKVISTVDVRDTDENQLASLMVGREVSFDIDKKEAKPAQTVLEINNLVVDDNRGVEAVRGLDLQVKAGEVVGLAGVDGNGQTELIEAITGLRQVKAGSIRISGKDLTHARPRKVTESGVGHIPEDRHKRGLVLDFTVSENMVLQTYYKEPFSKNGLIQTDQVDKYAKRLIGEFDVRTPNEHVPIRALSGGNQQKAIIAREVDRDPDFLIAAQPTRGLDVGAIEFIHRRIIEQRDKGKAVLLVSLELDEVLKLSDRVAVIYEGKIVGWVDPKNTSEEELGLLMAGSTKLKGVKAE</sequence>
<dbReference type="Proteomes" id="UP001596500">
    <property type="component" value="Unassembled WGS sequence"/>
</dbReference>
<keyword evidence="1" id="KW-0547">Nucleotide-binding</keyword>
<dbReference type="InterPro" id="IPR003439">
    <property type="entry name" value="ABC_transporter-like_ATP-bd"/>
</dbReference>
<dbReference type="InterPro" id="IPR017871">
    <property type="entry name" value="ABC_transporter-like_CS"/>
</dbReference>
<proteinExistence type="predicted"/>